<dbReference type="GO" id="GO:0030170">
    <property type="term" value="F:pyridoxal phosphate binding"/>
    <property type="evidence" value="ECO:0007669"/>
    <property type="project" value="InterPro"/>
</dbReference>
<evidence type="ECO:0000313" key="10">
    <source>
        <dbReference type="EMBL" id="SFC21550.1"/>
    </source>
</evidence>
<keyword evidence="8" id="KW-0963">Cytoplasm</keyword>
<dbReference type="GO" id="GO:0008483">
    <property type="term" value="F:transaminase activity"/>
    <property type="evidence" value="ECO:0007669"/>
    <property type="project" value="InterPro"/>
</dbReference>
<accession>A0A1I1HKD9</accession>
<gene>
    <name evidence="8" type="primary">hemL</name>
    <name evidence="10" type="ORF">SAMN04487968_104269</name>
</gene>
<evidence type="ECO:0000256" key="4">
    <source>
        <dbReference type="ARBA" id="ARBA00008981"/>
    </source>
</evidence>
<dbReference type="UniPathway" id="UPA00251">
    <property type="reaction ID" value="UER00317"/>
</dbReference>
<dbReference type="InterPro" id="IPR015421">
    <property type="entry name" value="PyrdxlP-dep_Trfase_major"/>
</dbReference>
<feature type="region of interest" description="Disordered" evidence="9">
    <location>
        <begin position="437"/>
        <end position="459"/>
    </location>
</feature>
<dbReference type="RefSeq" id="WP_091122126.1">
    <property type="nucleotide sequence ID" value="NZ_FOLB01000004.1"/>
</dbReference>
<dbReference type="EMBL" id="FOLB01000004">
    <property type="protein sequence ID" value="SFC21550.1"/>
    <property type="molecule type" value="Genomic_DNA"/>
</dbReference>
<keyword evidence="6 8" id="KW-0413">Isomerase</keyword>
<evidence type="ECO:0000256" key="6">
    <source>
        <dbReference type="ARBA" id="ARBA00023235"/>
    </source>
</evidence>
<evidence type="ECO:0000256" key="1">
    <source>
        <dbReference type="ARBA" id="ARBA00001579"/>
    </source>
</evidence>
<dbReference type="Gene3D" id="3.90.1150.10">
    <property type="entry name" value="Aspartate Aminotransferase, domain 1"/>
    <property type="match status" value="1"/>
</dbReference>
<dbReference type="CDD" id="cd00610">
    <property type="entry name" value="OAT_like"/>
    <property type="match status" value="1"/>
</dbReference>
<dbReference type="AlphaFoldDB" id="A0A1I1HKD9"/>
<evidence type="ECO:0000256" key="9">
    <source>
        <dbReference type="SAM" id="MobiDB-lite"/>
    </source>
</evidence>
<dbReference type="GO" id="GO:0006782">
    <property type="term" value="P:protoporphyrinogen IX biosynthetic process"/>
    <property type="evidence" value="ECO:0007669"/>
    <property type="project" value="UniProtKB-UniRule"/>
</dbReference>
<dbReference type="InterPro" id="IPR015422">
    <property type="entry name" value="PyrdxlP-dep_Trfase_small"/>
</dbReference>
<comment type="pathway">
    <text evidence="3">Porphyrin-containing compound metabolism; protoporphyrin-IX biosynthesis; 5-aminolevulinate from L-glutamyl-tRNA(Glu): step 2/2.</text>
</comment>
<evidence type="ECO:0000256" key="7">
    <source>
        <dbReference type="ARBA" id="ARBA00023244"/>
    </source>
</evidence>
<sequence length="459" mass="47461">MPTLDTGHVPASDALFARARAVTPGGVNSPVRAFNAVGGTPRFIREAKGPWLTDVDGNRYVDLICSWGPMLLGHAHPEVQAAVQAAVARGTSYGTPTEPEVELAEAIVRRTPVEEVRFVSSGTEATMSAIRLARGFTGRDVVIKFAGCYHGHVDALLASAGSGLATFAVPGTPGVPASSTELTLVLPYNDRSAVDKAFEEYGDRIACLITEAAPGNMGVVPPADGFNGFLADICRRHGALFISDEVMTGFRASREGAWGLDGRPEGWTPDLMTFGKVMGGGFPAAAFGGRADIMQRLSPVGPVYQAGTLSGNPVATTAGLATLRLATDEVYAHIGAAADTVKSAASEALTAAGVPHVVQSVGTMFSIFLTEQPVADFAGASTTDVAAYAAFFHAMLGRGVYLPPSAYEAWFLSSAHDDEAVDTILAALPDAAQAAAAASGLDRPSPSGSGYSTSEKDAR</sequence>
<dbReference type="OrthoDB" id="4510254at2"/>
<dbReference type="PANTHER" id="PTHR43713:SF3">
    <property type="entry name" value="GLUTAMATE-1-SEMIALDEHYDE 2,1-AMINOMUTASE 1, CHLOROPLASTIC-RELATED"/>
    <property type="match status" value="1"/>
</dbReference>
<dbReference type="InterPro" id="IPR015424">
    <property type="entry name" value="PyrdxlP-dep_Trfase"/>
</dbReference>
<reference evidence="10 11" key="1">
    <citation type="submission" date="2016-10" db="EMBL/GenBank/DDBJ databases">
        <authorList>
            <person name="de Groot N.N."/>
        </authorList>
    </citation>
    <scope>NUCLEOTIDE SEQUENCE [LARGE SCALE GENOMIC DNA]</scope>
    <source>
        <strain evidence="10 11">CGMCC 1.7056</strain>
    </source>
</reference>
<dbReference type="SUPFAM" id="SSF53383">
    <property type="entry name" value="PLP-dependent transferases"/>
    <property type="match status" value="1"/>
</dbReference>
<protein>
    <recommendedName>
        <fullName evidence="8">Glutamate-1-semialdehyde 2,1-aminomutase</fullName>
        <shortName evidence="8">GSA</shortName>
        <ecNumber evidence="8">5.4.3.8</ecNumber>
    </recommendedName>
    <alternativeName>
        <fullName evidence="8">Glutamate-1-semialdehyde aminotransferase</fullName>
        <shortName evidence="8">GSA-AT</shortName>
    </alternativeName>
</protein>
<dbReference type="InterPro" id="IPR005814">
    <property type="entry name" value="Aminotrans_3"/>
</dbReference>
<keyword evidence="7 8" id="KW-0627">Porphyrin biosynthesis</keyword>
<dbReference type="PROSITE" id="PS00600">
    <property type="entry name" value="AA_TRANSFER_CLASS_3"/>
    <property type="match status" value="1"/>
</dbReference>
<evidence type="ECO:0000313" key="11">
    <source>
        <dbReference type="Proteomes" id="UP000198832"/>
    </source>
</evidence>
<keyword evidence="5 8" id="KW-0663">Pyridoxal phosphate</keyword>
<evidence type="ECO:0000256" key="2">
    <source>
        <dbReference type="ARBA" id="ARBA00001933"/>
    </source>
</evidence>
<dbReference type="STRING" id="574651.SAMN04487968_104269"/>
<comment type="catalytic activity">
    <reaction evidence="1 8">
        <text>(S)-4-amino-5-oxopentanoate = 5-aminolevulinate</text>
        <dbReference type="Rhea" id="RHEA:14265"/>
        <dbReference type="ChEBI" id="CHEBI:57501"/>
        <dbReference type="ChEBI" id="CHEBI:356416"/>
        <dbReference type="EC" id="5.4.3.8"/>
    </reaction>
</comment>
<comment type="subunit">
    <text evidence="8">Homodimer.</text>
</comment>
<evidence type="ECO:0000256" key="8">
    <source>
        <dbReference type="HAMAP-Rule" id="MF_00375"/>
    </source>
</evidence>
<dbReference type="Pfam" id="PF00202">
    <property type="entry name" value="Aminotran_3"/>
    <property type="match status" value="1"/>
</dbReference>
<evidence type="ECO:0000256" key="3">
    <source>
        <dbReference type="ARBA" id="ARBA00004819"/>
    </source>
</evidence>
<keyword evidence="11" id="KW-1185">Reference proteome</keyword>
<dbReference type="EC" id="5.4.3.8" evidence="8"/>
<proteinExistence type="inferred from homology"/>
<dbReference type="GO" id="GO:0042286">
    <property type="term" value="F:glutamate-1-semialdehyde 2,1-aminomutase activity"/>
    <property type="evidence" value="ECO:0007669"/>
    <property type="project" value="UniProtKB-UniRule"/>
</dbReference>
<dbReference type="FunFam" id="3.40.640.10:FF:000021">
    <property type="entry name" value="Glutamate-1-semialdehyde 2,1-aminomutase"/>
    <property type="match status" value="1"/>
</dbReference>
<dbReference type="InterPro" id="IPR049704">
    <property type="entry name" value="Aminotrans_3_PPA_site"/>
</dbReference>
<dbReference type="Proteomes" id="UP000198832">
    <property type="component" value="Unassembled WGS sequence"/>
</dbReference>
<feature type="modified residue" description="N6-(pyridoxal phosphate)lysine" evidence="8">
    <location>
        <position position="276"/>
    </location>
</feature>
<dbReference type="GO" id="GO:0005737">
    <property type="term" value="C:cytoplasm"/>
    <property type="evidence" value="ECO:0007669"/>
    <property type="project" value="UniProtKB-SubCell"/>
</dbReference>
<name>A0A1I1HKD9_9ACTN</name>
<dbReference type="NCBIfam" id="TIGR00713">
    <property type="entry name" value="hemL"/>
    <property type="match status" value="1"/>
</dbReference>
<dbReference type="NCBIfam" id="NF000818">
    <property type="entry name" value="PRK00062.1"/>
    <property type="match status" value="1"/>
</dbReference>
<evidence type="ECO:0000256" key="5">
    <source>
        <dbReference type="ARBA" id="ARBA00022898"/>
    </source>
</evidence>
<dbReference type="HAMAP" id="MF_00375">
    <property type="entry name" value="HemL_aminotrans_3"/>
    <property type="match status" value="1"/>
</dbReference>
<dbReference type="PANTHER" id="PTHR43713">
    <property type="entry name" value="GLUTAMATE-1-SEMIALDEHYDE 2,1-AMINOMUTASE"/>
    <property type="match status" value="1"/>
</dbReference>
<comment type="cofactor">
    <cofactor evidence="2 8">
        <name>pyridoxal 5'-phosphate</name>
        <dbReference type="ChEBI" id="CHEBI:597326"/>
    </cofactor>
</comment>
<comment type="subcellular location">
    <subcellularLocation>
        <location evidence="8">Cytoplasm</location>
    </subcellularLocation>
</comment>
<dbReference type="InterPro" id="IPR004639">
    <property type="entry name" value="4pyrrol_synth_GluAld_NH2Trfase"/>
</dbReference>
<comment type="similarity">
    <text evidence="4 8">Belongs to the class-III pyridoxal-phosphate-dependent aminotransferase family. HemL subfamily.</text>
</comment>
<organism evidence="10 11">
    <name type="scientific">Nocardioides terrae</name>
    <dbReference type="NCBI Taxonomy" id="574651"/>
    <lineage>
        <taxon>Bacteria</taxon>
        <taxon>Bacillati</taxon>
        <taxon>Actinomycetota</taxon>
        <taxon>Actinomycetes</taxon>
        <taxon>Propionibacteriales</taxon>
        <taxon>Nocardioidaceae</taxon>
        <taxon>Nocardioides</taxon>
    </lineage>
</organism>
<dbReference type="Gene3D" id="3.40.640.10">
    <property type="entry name" value="Type I PLP-dependent aspartate aminotransferase-like (Major domain)"/>
    <property type="match status" value="1"/>
</dbReference>